<dbReference type="RefSeq" id="WP_188201695.1">
    <property type="nucleotide sequence ID" value="NZ_LR881183.1"/>
</dbReference>
<sequence length="209" mass="24922">MSRRRKVLVVILLLLSILLLVPMSLEGYTYRYELESRGFMSFSEMGYGVACPGVFRAYYQVDDEWRVRFISSYLPSEENTKRFNDPHAIIDEFEKKARSRRLVSKDEYSTLVLSRDAKGWPLNTHLRLKAVYEGDALRWVSFNLTHSLNYDPRNSSVLVDYVDTYETYEIEETRCWQVLIGWLKPLLKRYLRDQLGEIPYPKPWEREPW</sequence>
<proteinExistence type="predicted"/>
<evidence type="ECO:0000313" key="1">
    <source>
        <dbReference type="EMBL" id="CAD5243786.1"/>
    </source>
</evidence>
<dbReference type="GeneID" id="58918369"/>
<dbReference type="KEGG" id="tcq:TIRI35C_0632"/>
<name>A0A7G2D793_9EURY</name>
<dbReference type="Proteomes" id="UP000516304">
    <property type="component" value="Chromosome TIRI35C"/>
</dbReference>
<organism evidence="1 2">
    <name type="scientific">Thermococcus camini</name>
    <dbReference type="NCBI Taxonomy" id="2016373"/>
    <lineage>
        <taxon>Archaea</taxon>
        <taxon>Methanobacteriati</taxon>
        <taxon>Methanobacteriota</taxon>
        <taxon>Thermococci</taxon>
        <taxon>Thermococcales</taxon>
        <taxon>Thermococcaceae</taxon>
        <taxon>Thermococcus</taxon>
    </lineage>
</organism>
<reference evidence="1 2" key="1">
    <citation type="submission" date="2020-09" db="EMBL/GenBank/DDBJ databases">
        <authorList>
            <person name="Courtine D."/>
        </authorList>
    </citation>
    <scope>NUCLEOTIDE SEQUENCE [LARGE SCALE GENOMIC DNA]</scope>
    <source>
        <strain evidence="1 2">IRI35c</strain>
    </source>
</reference>
<evidence type="ECO:0000313" key="2">
    <source>
        <dbReference type="Proteomes" id="UP000516304"/>
    </source>
</evidence>
<gene>
    <name evidence="1" type="ORF">TIRI35C_0632</name>
</gene>
<dbReference type="EMBL" id="LR881183">
    <property type="protein sequence ID" value="CAD5243786.1"/>
    <property type="molecule type" value="Genomic_DNA"/>
</dbReference>
<protein>
    <submittedName>
        <fullName evidence="1">Uncharacterized protein</fullName>
    </submittedName>
</protein>
<keyword evidence="2" id="KW-1185">Reference proteome</keyword>
<dbReference type="AlphaFoldDB" id="A0A7G2D793"/>
<accession>A0A7G2D793</accession>